<dbReference type="Proteomes" id="UP001603857">
    <property type="component" value="Unassembled WGS sequence"/>
</dbReference>
<reference evidence="1 2" key="1">
    <citation type="submission" date="2024-08" db="EMBL/GenBank/DDBJ databases">
        <title>Insights into the chromosomal genome structure of Flemingia macrophylla.</title>
        <authorList>
            <person name="Ding Y."/>
            <person name="Zhao Y."/>
            <person name="Bi W."/>
            <person name="Wu M."/>
            <person name="Zhao G."/>
            <person name="Gong Y."/>
            <person name="Li W."/>
            <person name="Zhang P."/>
        </authorList>
    </citation>
    <scope>NUCLEOTIDE SEQUENCE [LARGE SCALE GENOMIC DNA]</scope>
    <source>
        <strain evidence="1">DYQJB</strain>
        <tissue evidence="1">Leaf</tissue>
    </source>
</reference>
<sequence length="55" mass="6016">MQYSASLDLTFSFISSLLLNSRSLCSASPNPSSPCATPFNSPFIYVAMHHVNYSI</sequence>
<name>A0ABD1N8S7_9FABA</name>
<evidence type="ECO:0000313" key="1">
    <source>
        <dbReference type="EMBL" id="KAL2344459.1"/>
    </source>
</evidence>
<accession>A0ABD1N8S7</accession>
<gene>
    <name evidence="1" type="ORF">Fmac_005744</name>
</gene>
<organism evidence="1 2">
    <name type="scientific">Flemingia macrophylla</name>
    <dbReference type="NCBI Taxonomy" id="520843"/>
    <lineage>
        <taxon>Eukaryota</taxon>
        <taxon>Viridiplantae</taxon>
        <taxon>Streptophyta</taxon>
        <taxon>Embryophyta</taxon>
        <taxon>Tracheophyta</taxon>
        <taxon>Spermatophyta</taxon>
        <taxon>Magnoliopsida</taxon>
        <taxon>eudicotyledons</taxon>
        <taxon>Gunneridae</taxon>
        <taxon>Pentapetalae</taxon>
        <taxon>rosids</taxon>
        <taxon>fabids</taxon>
        <taxon>Fabales</taxon>
        <taxon>Fabaceae</taxon>
        <taxon>Papilionoideae</taxon>
        <taxon>50 kb inversion clade</taxon>
        <taxon>NPAAA clade</taxon>
        <taxon>indigoferoid/millettioid clade</taxon>
        <taxon>Phaseoleae</taxon>
        <taxon>Flemingia</taxon>
    </lineage>
</organism>
<protein>
    <submittedName>
        <fullName evidence="1">Uncharacterized protein</fullName>
    </submittedName>
</protein>
<keyword evidence="2" id="KW-1185">Reference proteome</keyword>
<evidence type="ECO:0000313" key="2">
    <source>
        <dbReference type="Proteomes" id="UP001603857"/>
    </source>
</evidence>
<comment type="caution">
    <text evidence="1">The sequence shown here is derived from an EMBL/GenBank/DDBJ whole genome shotgun (WGS) entry which is preliminary data.</text>
</comment>
<proteinExistence type="predicted"/>
<dbReference type="EMBL" id="JBGMDY010000002">
    <property type="protein sequence ID" value="KAL2344459.1"/>
    <property type="molecule type" value="Genomic_DNA"/>
</dbReference>
<dbReference type="AlphaFoldDB" id="A0ABD1N8S7"/>